<name>A0A3L5TSW1_MYTGA</name>
<feature type="non-terminal residue" evidence="3">
    <location>
        <position position="1"/>
    </location>
</feature>
<sequence>LHGSRWKCHDILREIYSNEVLLYVNVPITQANLTPIPYDINPTKIISGSSQSFKCTTDAGRPTSRIQWYLSGSKISDNASVQTDTCNFGCNGKVISSSVLLYIGNTTDNKKSIYCSAVNIKGEGVQSQYRCILVGIKKRSGNYTCHAMNTLTASGHLPQNRTSKETFYVNVQLSTNDESINGAAIGVGTGFAVIVFTLGVTKDSNNIVYESTFVELRQTAQSDQHLYNALQDYKTDDDYQQNRASKRYISK</sequence>
<dbReference type="Proteomes" id="UP000266721">
    <property type="component" value="Unassembled WGS sequence"/>
</dbReference>
<dbReference type="InterPro" id="IPR007110">
    <property type="entry name" value="Ig-like_dom"/>
</dbReference>
<organism evidence="3 4">
    <name type="scientific">Mytilus galloprovincialis</name>
    <name type="common">Mediterranean mussel</name>
    <dbReference type="NCBI Taxonomy" id="29158"/>
    <lineage>
        <taxon>Eukaryota</taxon>
        <taxon>Metazoa</taxon>
        <taxon>Spiralia</taxon>
        <taxon>Lophotrochozoa</taxon>
        <taxon>Mollusca</taxon>
        <taxon>Bivalvia</taxon>
        <taxon>Autobranchia</taxon>
        <taxon>Pteriomorphia</taxon>
        <taxon>Mytilida</taxon>
        <taxon>Mytiloidea</taxon>
        <taxon>Mytilidae</taxon>
        <taxon>Mytilinae</taxon>
        <taxon>Mytilus</taxon>
    </lineage>
</organism>
<protein>
    <recommendedName>
        <fullName evidence="2">Ig-like domain-containing protein</fullName>
    </recommendedName>
</protein>
<keyword evidence="1" id="KW-1015">Disulfide bond</keyword>
<dbReference type="InterPro" id="IPR036179">
    <property type="entry name" value="Ig-like_dom_sf"/>
</dbReference>
<dbReference type="PROSITE" id="PS50835">
    <property type="entry name" value="IG_LIKE"/>
    <property type="match status" value="1"/>
</dbReference>
<gene>
    <name evidence="3" type="ORF">AM593_03777</name>
</gene>
<evidence type="ECO:0000259" key="2">
    <source>
        <dbReference type="PROSITE" id="PS50835"/>
    </source>
</evidence>
<evidence type="ECO:0000313" key="3">
    <source>
        <dbReference type="EMBL" id="OPL33021.1"/>
    </source>
</evidence>
<dbReference type="AlphaFoldDB" id="A0A3L5TSW1"/>
<dbReference type="InterPro" id="IPR013162">
    <property type="entry name" value="CD80_C2-set"/>
</dbReference>
<dbReference type="Gene3D" id="2.60.40.10">
    <property type="entry name" value="Immunoglobulins"/>
    <property type="match status" value="1"/>
</dbReference>
<accession>A0A3L5TSW1</accession>
<dbReference type="SUPFAM" id="SSF48726">
    <property type="entry name" value="Immunoglobulin"/>
    <property type="match status" value="1"/>
</dbReference>
<dbReference type="Pfam" id="PF08205">
    <property type="entry name" value="C2-set_2"/>
    <property type="match status" value="1"/>
</dbReference>
<feature type="domain" description="Ig-like" evidence="2">
    <location>
        <begin position="27"/>
        <end position="163"/>
    </location>
</feature>
<evidence type="ECO:0000256" key="1">
    <source>
        <dbReference type="ARBA" id="ARBA00023157"/>
    </source>
</evidence>
<keyword evidence="4" id="KW-1185">Reference proteome</keyword>
<reference evidence="3 4" key="1">
    <citation type="journal article" date="2016" name="PLoS ONE">
        <title>A First Insight into the Genome of the Filter-Feeder Mussel Mytilus galloprovincialis.</title>
        <authorList>
            <person name="Murgarella M."/>
            <person name="Puiu D."/>
            <person name="Novoa B."/>
            <person name="Figueras A."/>
            <person name="Posada D."/>
            <person name="Canchaya C."/>
        </authorList>
    </citation>
    <scope>NUCLEOTIDE SEQUENCE [LARGE SCALE GENOMIC DNA]</scope>
    <source>
        <tissue evidence="3">Muscle</tissue>
    </source>
</reference>
<dbReference type="EMBL" id="KV585364">
    <property type="protein sequence ID" value="OPL33021.1"/>
    <property type="molecule type" value="Genomic_DNA"/>
</dbReference>
<proteinExistence type="predicted"/>
<evidence type="ECO:0000313" key="4">
    <source>
        <dbReference type="Proteomes" id="UP000266721"/>
    </source>
</evidence>
<comment type="caution">
    <text evidence="3">The sequence shown here is derived from an EMBL/GenBank/DDBJ whole genome shotgun (WGS) entry which is preliminary data.</text>
</comment>
<dbReference type="InterPro" id="IPR013783">
    <property type="entry name" value="Ig-like_fold"/>
</dbReference>